<evidence type="ECO:0000313" key="3">
    <source>
        <dbReference type="Proteomes" id="UP000753376"/>
    </source>
</evidence>
<dbReference type="Pfam" id="PF13429">
    <property type="entry name" value="TPR_15"/>
    <property type="match status" value="1"/>
</dbReference>
<evidence type="ECO:0000259" key="1">
    <source>
        <dbReference type="Pfam" id="PF24604"/>
    </source>
</evidence>
<gene>
    <name evidence="2" type="ORF">KO508_01425</name>
</gene>
<dbReference type="InterPro" id="IPR057306">
    <property type="entry name" value="B-barrel_PelB_C"/>
</dbReference>
<keyword evidence="3" id="KW-1185">Reference proteome</keyword>
<feature type="domain" description="PelB C-terminal" evidence="1">
    <location>
        <begin position="761"/>
        <end position="1063"/>
    </location>
</feature>
<comment type="caution">
    <text evidence="2">The sequence shown here is derived from an EMBL/GenBank/DDBJ whole genome shotgun (WGS) entry which is preliminary data.</text>
</comment>
<reference evidence="2 3" key="1">
    <citation type="submission" date="2021-05" db="EMBL/GenBank/DDBJ databases">
        <title>Draft genomes of bacteria isolated from model marine particles.</title>
        <authorList>
            <person name="Datta M.S."/>
            <person name="Schwartzman J.A."/>
            <person name="Enke T.N."/>
            <person name="Saavedra J."/>
            <person name="Cermak N."/>
            <person name="Cordero O.X."/>
        </authorList>
    </citation>
    <scope>NUCLEOTIDE SEQUENCE [LARGE SCALE GENOMIC DNA]</scope>
    <source>
        <strain evidence="2 3">D2M19</strain>
    </source>
</reference>
<evidence type="ECO:0000313" key="2">
    <source>
        <dbReference type="EMBL" id="MBU2872654.1"/>
    </source>
</evidence>
<proteinExistence type="predicted"/>
<sequence length="1066" mass="118707">MRHRKPAFFSLPALLALAGLLLVALYLLFPRQAVFEDPRYLEAPDSISLAYLETLLRSDAGNQKLRLNLSKMQQKAGQPAKAMNTLAPLLDNAQIPLQAMSTQTELLRGEFFRAETDAGRSQLRDQLASTLKQAFNQDYSIAEKRALAANVLPLLSVEEQLAVRQQLFEQASGTARFRLGQDLANLQEGTGSPNNAKDTLETILPLVPSDEESAFIRNLIRLDLATGNAGKALELFQATHEGTNLSSQQLREGIRLADLAGDPEVNANWLDLLAQKEPGDMDVQRRFLMLQLGRGDIREALTTIKRMENNGRALARTDKERIARVYEWNNMPSEALGYWRDLFLNQPPEITSSIAYERASNLASGLFRWPTLVELLKVRAARKQLGPEGYNQLTDALISTGEMSDADEYLTQGIARFPENAALRQRRFVLLVNSRRLEDAISLLQAAPSLTDEEKIRLANLHWRTRDPESALTVLGFTPKNPELAQEAEAMRLDLAIMLNRKELLKQFYERTAKQPVDEIPEELRDRVITLSWQFGSPDESLALSRQQYRETGELRYLITMAELQNSLNLWDELAESLAQWDSTFSQASNDPRFWVLTARLHQAHNKPEAAQKAFLAAATLAPDNSSLLINWGWFLLSQPSLLPGQLPQILATLADYHSADTYPLQIYGHLALNEPELAEAWLAEARKELSGDPSQLLSLSDYARNNGARSEAEAEALRQYAVLITRKLEKPDPEVLTQLNSVLRDPIQEPVGPLYRFDNRAVQASAQILDLGGFSVHTAGVTGQFSHDRYRWLFSAEHTSAQNQGLLLARPEPTESGRLQWQTNNQNLLLSTELSTYRLASGDQLSAVFELTTQPSDRFTLGAGLAVNERVTNSAEAWWLTSANRASVSGSYAPWPRLELTGDVDYISVDEAFGGEIGTGYNTDLLATYSLLRNDPAWRISLGYQSRQLNLSNSLSAGTLAKLSVPLAPDGLLTDDYRRIGLTSQWSHGEPQALNRTAPSPRLFFSLDSGYVLSTSSFDFGARMGLGWRIAGDDELAFSAGYSTDSLDGQSRADAKLTYTLYLGH</sequence>
<dbReference type="Proteomes" id="UP000753376">
    <property type="component" value="Unassembled WGS sequence"/>
</dbReference>
<organism evidence="2 3">
    <name type="scientific">Marinobacter salexigens</name>
    <dbReference type="NCBI Taxonomy" id="1925763"/>
    <lineage>
        <taxon>Bacteria</taxon>
        <taxon>Pseudomonadati</taxon>
        <taxon>Pseudomonadota</taxon>
        <taxon>Gammaproteobacteria</taxon>
        <taxon>Pseudomonadales</taxon>
        <taxon>Marinobacteraceae</taxon>
        <taxon>Marinobacter</taxon>
    </lineage>
</organism>
<accession>A0ABS6A3W9</accession>
<dbReference type="Pfam" id="PF24604">
    <property type="entry name" value="B-barrel_PelB_C"/>
    <property type="match status" value="1"/>
</dbReference>
<dbReference type="EMBL" id="JAHKPV010000001">
    <property type="protein sequence ID" value="MBU2872654.1"/>
    <property type="molecule type" value="Genomic_DNA"/>
</dbReference>
<name>A0ABS6A3W9_9GAMM</name>
<protein>
    <submittedName>
        <fullName evidence="2">Tetratricopeptide repeat protein</fullName>
    </submittedName>
</protein>
<dbReference type="RefSeq" id="WP_216006566.1">
    <property type="nucleotide sequence ID" value="NZ_JAHKPV010000001.1"/>
</dbReference>